<protein>
    <submittedName>
        <fullName evidence="9">ABC transporter permease</fullName>
    </submittedName>
</protein>
<comment type="caution">
    <text evidence="9">The sequence shown here is derived from an EMBL/GenBank/DDBJ whole genome shotgun (WGS) entry which is preliminary data.</text>
</comment>
<feature type="domain" description="ABC3 transporter permease C-terminal" evidence="8">
    <location>
        <begin position="727"/>
        <end position="840"/>
    </location>
</feature>
<feature type="transmembrane region" description="Helical" evidence="7">
    <location>
        <begin position="770"/>
        <end position="794"/>
    </location>
</feature>
<evidence type="ECO:0000256" key="6">
    <source>
        <dbReference type="ARBA" id="ARBA00038076"/>
    </source>
</evidence>
<feature type="transmembrane region" description="Helical" evidence="7">
    <location>
        <begin position="423"/>
        <end position="444"/>
    </location>
</feature>
<evidence type="ECO:0000256" key="2">
    <source>
        <dbReference type="ARBA" id="ARBA00022475"/>
    </source>
</evidence>
<comment type="similarity">
    <text evidence="6">Belongs to the ABC-4 integral membrane protein family.</text>
</comment>
<dbReference type="RefSeq" id="WP_118332488.1">
    <property type="nucleotide sequence ID" value="NZ_QSFZ01000001.1"/>
</dbReference>
<evidence type="ECO:0000256" key="5">
    <source>
        <dbReference type="ARBA" id="ARBA00023136"/>
    </source>
</evidence>
<evidence type="ECO:0000256" key="1">
    <source>
        <dbReference type="ARBA" id="ARBA00004651"/>
    </source>
</evidence>
<accession>A0A413U8K0</accession>
<reference evidence="9 10" key="1">
    <citation type="submission" date="2018-08" db="EMBL/GenBank/DDBJ databases">
        <title>A genome reference for cultivated species of the human gut microbiota.</title>
        <authorList>
            <person name="Zou Y."/>
            <person name="Xue W."/>
            <person name="Luo G."/>
        </authorList>
    </citation>
    <scope>NUCLEOTIDE SEQUENCE [LARGE SCALE GENOMIC DNA]</scope>
    <source>
        <strain evidence="9 10">AM42-17AT</strain>
    </source>
</reference>
<evidence type="ECO:0000256" key="3">
    <source>
        <dbReference type="ARBA" id="ARBA00022692"/>
    </source>
</evidence>
<dbReference type="GO" id="GO:0005886">
    <property type="term" value="C:plasma membrane"/>
    <property type="evidence" value="ECO:0007669"/>
    <property type="project" value="UniProtKB-SubCell"/>
</dbReference>
<feature type="domain" description="ABC3 transporter permease C-terminal" evidence="8">
    <location>
        <begin position="258"/>
        <end position="383"/>
    </location>
</feature>
<feature type="transmembrane region" description="Helical" evidence="7">
    <location>
        <begin position="722"/>
        <end position="749"/>
    </location>
</feature>
<dbReference type="Proteomes" id="UP000286220">
    <property type="component" value="Unassembled WGS sequence"/>
</dbReference>
<evidence type="ECO:0000313" key="10">
    <source>
        <dbReference type="Proteomes" id="UP000286220"/>
    </source>
</evidence>
<sequence length="853" mass="95599">MHANRNKKAVKRVEKGMMKANRIRNLFAVFAIVLTTFMITTVFSLGINYMENMKLIQVRTAGTTANASLAMPTEKQEQQIKNLEYVKTVGTQYMVGSVAEKNDEGRDLSIALSYYDTTEWDKHYKETIKDIEGKYPSNENEIMLSEDALSQLGIKEPKLNMEIPLSYYDKNGQQEKNFTLSGWFHSYTGTGMGFVSEAYCKNAGYTMAEDGVLSLSLNKMPDDFYRIQKDVELNENQSFGGAVSMKSSSGSVIAMVILLVFFIIGSGYLLIYNVLYISISKDTRFYGLMKTLGTTQKQIKSLVKNQAVKFACIGIPIGILLATAVSFGIVPFVLNEGFEQGKSMMDAEVFFHPSIYILSVIFSAVTVWIACNAPAKAAAKISPIEALKFQNFAPKKTKSRNSTNGGKLHVMAFHNVFRDKKRAVLVFMSLFMGITMILGVNGVISSMSAENFIKEYMDYHFEYNDIQFEQPEQLNKEVPQFDEHFVEQIKQIDSIENVDVQKTVWAGIDFDENALEDFMKIKYEDSKYKSKGQSYEQMLEVMKGYADDGEYGCYITTLPDDRVLEEYNAKHPDMPIDMEAFKRGETAITGRDTEFLAPNVALVGKTLTLTADSIDGKATDFKIDGSFYYDDYANNLSDSIGRRKDIYMVPDVIFVSEAGMERLTKEPIISAIGVNIKDFDDLERIDSELQAINSTLTTSEWQLKSSVNQKELFEQMNYSLSFLGNGAAILLIVIGLINFVNVMLTGVVARKNEFAIMESIGTTKKQIRKILTLEGGIYALISTLLIMTFGNAFLMLVADAVPHMANYAVFKYPVALVIGLIAAIFVICLSVPAIVYKATSDETVIERLHNFDS</sequence>
<proteinExistence type="inferred from homology"/>
<keyword evidence="4 7" id="KW-1133">Transmembrane helix</keyword>
<dbReference type="EMBL" id="QSFZ01000001">
    <property type="protein sequence ID" value="RHA94650.1"/>
    <property type="molecule type" value="Genomic_DNA"/>
</dbReference>
<evidence type="ECO:0000259" key="8">
    <source>
        <dbReference type="Pfam" id="PF02687"/>
    </source>
</evidence>
<keyword evidence="2" id="KW-1003">Cell membrane</keyword>
<keyword evidence="5 7" id="KW-0472">Membrane</keyword>
<feature type="transmembrane region" description="Helical" evidence="7">
    <location>
        <begin position="814"/>
        <end position="836"/>
    </location>
</feature>
<feature type="transmembrane region" description="Helical" evidence="7">
    <location>
        <begin position="354"/>
        <end position="371"/>
    </location>
</feature>
<comment type="subcellular location">
    <subcellularLocation>
        <location evidence="1">Cell membrane</location>
        <topology evidence="1">Multi-pass membrane protein</topology>
    </subcellularLocation>
</comment>
<feature type="transmembrane region" description="Helical" evidence="7">
    <location>
        <begin position="252"/>
        <end position="275"/>
    </location>
</feature>
<dbReference type="AlphaFoldDB" id="A0A413U8K0"/>
<dbReference type="InterPro" id="IPR003838">
    <property type="entry name" value="ABC3_permease_C"/>
</dbReference>
<keyword evidence="3 7" id="KW-0812">Transmembrane</keyword>
<feature type="transmembrane region" description="Helical" evidence="7">
    <location>
        <begin position="310"/>
        <end position="334"/>
    </location>
</feature>
<dbReference type="Pfam" id="PF02687">
    <property type="entry name" value="FtsX"/>
    <property type="match status" value="2"/>
</dbReference>
<evidence type="ECO:0000256" key="7">
    <source>
        <dbReference type="SAM" id="Phobius"/>
    </source>
</evidence>
<gene>
    <name evidence="9" type="ORF">DW912_00860</name>
</gene>
<evidence type="ECO:0000313" key="9">
    <source>
        <dbReference type="EMBL" id="RHA94650.1"/>
    </source>
</evidence>
<dbReference type="PANTHER" id="PTHR30572:SF4">
    <property type="entry name" value="ABC TRANSPORTER PERMEASE YTRF"/>
    <property type="match status" value="1"/>
</dbReference>
<dbReference type="PANTHER" id="PTHR30572">
    <property type="entry name" value="MEMBRANE COMPONENT OF TRANSPORTER-RELATED"/>
    <property type="match status" value="1"/>
</dbReference>
<organism evidence="9 10">
    <name type="scientific">Agathobacter rectalis</name>
    <dbReference type="NCBI Taxonomy" id="39491"/>
    <lineage>
        <taxon>Bacteria</taxon>
        <taxon>Bacillati</taxon>
        <taxon>Bacillota</taxon>
        <taxon>Clostridia</taxon>
        <taxon>Lachnospirales</taxon>
        <taxon>Lachnospiraceae</taxon>
        <taxon>Agathobacter</taxon>
    </lineage>
</organism>
<name>A0A413U8K0_9FIRM</name>
<dbReference type="GO" id="GO:0022857">
    <property type="term" value="F:transmembrane transporter activity"/>
    <property type="evidence" value="ECO:0007669"/>
    <property type="project" value="TreeGrafter"/>
</dbReference>
<evidence type="ECO:0000256" key="4">
    <source>
        <dbReference type="ARBA" id="ARBA00022989"/>
    </source>
</evidence>
<dbReference type="InterPro" id="IPR050250">
    <property type="entry name" value="Macrolide_Exporter_MacB"/>
</dbReference>